<proteinExistence type="predicted"/>
<dbReference type="Proteomes" id="UP001289374">
    <property type="component" value="Unassembled WGS sequence"/>
</dbReference>
<reference evidence="3" key="2">
    <citation type="journal article" date="2024" name="Plant">
        <title>Genomic evolution and insights into agronomic trait innovations of Sesamum species.</title>
        <authorList>
            <person name="Miao H."/>
            <person name="Wang L."/>
            <person name="Qu L."/>
            <person name="Liu H."/>
            <person name="Sun Y."/>
            <person name="Le M."/>
            <person name="Wang Q."/>
            <person name="Wei S."/>
            <person name="Zheng Y."/>
            <person name="Lin W."/>
            <person name="Duan Y."/>
            <person name="Cao H."/>
            <person name="Xiong S."/>
            <person name="Wang X."/>
            <person name="Wei L."/>
            <person name="Li C."/>
            <person name="Ma Q."/>
            <person name="Ju M."/>
            <person name="Zhao R."/>
            <person name="Li G."/>
            <person name="Mu C."/>
            <person name="Tian Q."/>
            <person name="Mei H."/>
            <person name="Zhang T."/>
            <person name="Gao T."/>
            <person name="Zhang H."/>
        </authorList>
    </citation>
    <scope>NUCLEOTIDE SEQUENCE</scope>
    <source>
        <strain evidence="3">K16</strain>
    </source>
</reference>
<name>A0AAE1T8X4_9LAMI</name>
<gene>
    <name evidence="3" type="ORF">Sango_3115100</name>
</gene>
<dbReference type="InterPro" id="IPR025558">
    <property type="entry name" value="DUF4283"/>
</dbReference>
<dbReference type="EMBL" id="JACGWL010000502">
    <property type="protein sequence ID" value="KAK4383832.1"/>
    <property type="molecule type" value="Genomic_DNA"/>
</dbReference>
<sequence>MESSPPTIGQASQLVHPEIYIGKVKLQPDFVDKIAGAFLQSSRKTLHFVRPTRQNGEIIIRPTKEVVDNGSKKWYSTAVGYFLGKRPYFPQLKNFARTNWKGLQHVSVSTSGFFFFRFHSRLAMEDVIEGGPWLYQGLSTVASGVGTPLYTDGITKDCSRLDFTRVCVMLNFDSELPKHLVVISPVLRNATCPAVFKRNIAPPISIFVKKQSPQQDSVWTEQNTRSETSNSAATPVRITSGSSSINKGKDIILYNSYSALDTSLIEDAECFVNTDNQPQGPNECSPLMDVHDQGSFVECRIWLAWNSLEVGVEILDVGIQFIHCRAFNKRMHTRCLISVLYGDYDIIPRREFWSALRNLSTGILAEPWLVLGDFNAVIDESEVCGQAADTSASMVEFRNCLRDTGLVSLPFTGCPFTWHNCSEEPRSLWKRLDRMLVNEAWLDIWPSSSTSPRYQAPQTILHFSPA</sequence>
<evidence type="ECO:0000313" key="3">
    <source>
        <dbReference type="EMBL" id="KAK4383832.1"/>
    </source>
</evidence>
<accession>A0AAE1T8X4</accession>
<dbReference type="SUPFAM" id="SSF56219">
    <property type="entry name" value="DNase I-like"/>
    <property type="match status" value="1"/>
</dbReference>
<evidence type="ECO:0000259" key="2">
    <source>
        <dbReference type="Pfam" id="PF14111"/>
    </source>
</evidence>
<dbReference type="Pfam" id="PF14111">
    <property type="entry name" value="DUF4283"/>
    <property type="match status" value="1"/>
</dbReference>
<organism evidence="3 4">
    <name type="scientific">Sesamum angolense</name>
    <dbReference type="NCBI Taxonomy" id="2727404"/>
    <lineage>
        <taxon>Eukaryota</taxon>
        <taxon>Viridiplantae</taxon>
        <taxon>Streptophyta</taxon>
        <taxon>Embryophyta</taxon>
        <taxon>Tracheophyta</taxon>
        <taxon>Spermatophyta</taxon>
        <taxon>Magnoliopsida</taxon>
        <taxon>eudicotyledons</taxon>
        <taxon>Gunneridae</taxon>
        <taxon>Pentapetalae</taxon>
        <taxon>asterids</taxon>
        <taxon>lamiids</taxon>
        <taxon>Lamiales</taxon>
        <taxon>Pedaliaceae</taxon>
        <taxon>Sesamum</taxon>
    </lineage>
</organism>
<protein>
    <recommendedName>
        <fullName evidence="2">DUF4283 domain-containing protein</fullName>
    </recommendedName>
</protein>
<reference evidence="3" key="1">
    <citation type="submission" date="2020-06" db="EMBL/GenBank/DDBJ databases">
        <authorList>
            <person name="Li T."/>
            <person name="Hu X."/>
            <person name="Zhang T."/>
            <person name="Song X."/>
            <person name="Zhang H."/>
            <person name="Dai N."/>
            <person name="Sheng W."/>
            <person name="Hou X."/>
            <person name="Wei L."/>
        </authorList>
    </citation>
    <scope>NUCLEOTIDE SEQUENCE</scope>
    <source>
        <strain evidence="3">K16</strain>
        <tissue evidence="3">Leaf</tissue>
    </source>
</reference>
<evidence type="ECO:0000313" key="4">
    <source>
        <dbReference type="Proteomes" id="UP001289374"/>
    </source>
</evidence>
<dbReference type="PANTHER" id="PTHR33710:SF64">
    <property type="entry name" value="ENDONUCLEASE_EXONUCLEASE_PHOSPHATASE DOMAIN-CONTAINING PROTEIN"/>
    <property type="match status" value="1"/>
</dbReference>
<feature type="region of interest" description="Disordered" evidence="1">
    <location>
        <begin position="217"/>
        <end position="238"/>
    </location>
</feature>
<dbReference type="AlphaFoldDB" id="A0AAE1T8X4"/>
<dbReference type="Gene3D" id="3.60.10.10">
    <property type="entry name" value="Endonuclease/exonuclease/phosphatase"/>
    <property type="match status" value="1"/>
</dbReference>
<feature type="domain" description="DUF4283" evidence="2">
    <location>
        <begin position="72"/>
        <end position="137"/>
    </location>
</feature>
<keyword evidence="4" id="KW-1185">Reference proteome</keyword>
<evidence type="ECO:0000256" key="1">
    <source>
        <dbReference type="SAM" id="MobiDB-lite"/>
    </source>
</evidence>
<comment type="caution">
    <text evidence="3">The sequence shown here is derived from an EMBL/GenBank/DDBJ whole genome shotgun (WGS) entry which is preliminary data.</text>
</comment>
<dbReference type="PANTHER" id="PTHR33710">
    <property type="entry name" value="BNAC02G09200D PROTEIN"/>
    <property type="match status" value="1"/>
</dbReference>
<dbReference type="InterPro" id="IPR036691">
    <property type="entry name" value="Endo/exonu/phosph_ase_sf"/>
</dbReference>